<dbReference type="OrthoDB" id="10017054at2759"/>
<evidence type="ECO:0000313" key="6">
    <source>
        <dbReference type="EMBL" id="OXA52405.1"/>
    </source>
</evidence>
<feature type="region of interest" description="Disordered" evidence="4">
    <location>
        <begin position="348"/>
        <end position="370"/>
    </location>
</feature>
<dbReference type="Proteomes" id="UP000198287">
    <property type="component" value="Unassembled WGS sequence"/>
</dbReference>
<feature type="compositionally biased region" description="Low complexity" evidence="4">
    <location>
        <begin position="2023"/>
        <end position="2061"/>
    </location>
</feature>
<feature type="domain" description="Calponin-homology (CH)" evidence="5">
    <location>
        <begin position="2100"/>
        <end position="2207"/>
    </location>
</feature>
<dbReference type="Pfam" id="PF00307">
    <property type="entry name" value="CH"/>
    <property type="match status" value="1"/>
</dbReference>
<keyword evidence="2" id="KW-0175">Coiled coil</keyword>
<feature type="compositionally biased region" description="Polar residues" evidence="4">
    <location>
        <begin position="615"/>
        <end position="626"/>
    </location>
</feature>
<feature type="compositionally biased region" description="Polar residues" evidence="4">
    <location>
        <begin position="1720"/>
        <end position="1732"/>
    </location>
</feature>
<feature type="compositionally biased region" description="Low complexity" evidence="4">
    <location>
        <begin position="921"/>
        <end position="931"/>
    </location>
</feature>
<feature type="region of interest" description="Disordered" evidence="4">
    <location>
        <begin position="1586"/>
        <end position="1607"/>
    </location>
</feature>
<feature type="region of interest" description="Disordered" evidence="4">
    <location>
        <begin position="1471"/>
        <end position="1523"/>
    </location>
</feature>
<feature type="compositionally biased region" description="Polar residues" evidence="4">
    <location>
        <begin position="1182"/>
        <end position="1230"/>
    </location>
</feature>
<sequence length="2210" mass="237687">MAPYYESGGTSVERSASTPSTQRSRPLTKTLSIGGVTLGSDSSDVADVTGELMPLIFGQLQSSLLDNIGASGSASGGGSAGNSHHNVSSDNSNNTCTNTNANALQSAADANTNNSSSSSSEGSSSTNSSAGGGGGPDSGEDCLFDSGTESGEDGGSPPSLPPVVDVLQPHHAKSESSPAEFSNFMEGLRNTLKRNQNKGSLLHSLSHFDALGALASTSAAAGGGATVSASDSAIAAKSRSQGEKIISASELGGGCGNLLDTSAISGNKGSFLDKKQVVSSTSTESEAAAADRTLVQQVDKVLSLLRDSLVKDPTVLRSLGFADVELNLESEKGKELIALIDRLKSTLSTANETTSSSGQEEGAIKTKSKDKINQAPTLPTVISTCEQKEKVVDEQPGINTTAASRAQEMLAWAQIRPPDTVPLPWVNHMQPPSERKSSTEGVAAPFSVDDGNHYTHKGRGGRRRSHTRSHTVGVTQEELAEARRYLQETALRTALEDSKRQEGQQTEKKAEEASEPSPPQDATTFRRTSLVTVNPMAKSSSRDSMQVFSPTGQEHNKPPFELPRQNSWHQDVEKGLSHMPRPFVKSAAGMFDASYVPPPERRMTCATLDDSVSSLFGSRDQTQNSLPGGGSGKVGEGRGSQFAKIKPFRTISLDNAYDPSKTFFTKEETVQIAVHQAAIKKQMSDEEDRRKRRNSLSSQQNIYGSGGGSGAAPTSNSTRDFSLALPTPYSSPQQQKQKQMKNSGRVVTGGNGSLNNNSFNAPCNSNDDHHHQNQTQSGGDSGFTEESGSDSRQLRNDQLVYEPSSQMSPISLSRPSTSSPRASFTTGSLSGLPNGSGGGNTQQQRIENVQISLKELSSSEFPQLQIAITLNTNAGNNTGPGGSNGGSSGTNNSITSNNNNSGNDPNSFIQSNFLSGRKLPTTTTSTTSNTLSGGGDGSGQMDALSFTSSSKANRYKSKKERKNRLKRANTIDIPQPPGFLLGHHDDDSEMDDEEEDSDVNDHDHCSVKSATLTYAPFKPKTEGDRKFLAFLEKNNSIAPDTHISTVRPVRTSHLGANDKFWNNRFFNLKSNFESSSQGSSPSPSPILSPSRQAPRSVSELALTHETITPSSASSDTFSKPIWATRDRGQLPQQVKNKLSVFESKNMEAASKSTPWRSSAPQIGQPPQTAHHVQAPTGRGSVHQLQQQPSSNAKRFVASSSVYSTNNVPTQTVRQQQMTPKSTFETQQNIKAPTVQRPVAVRGVVQQQTGPLTEPTAPQRSKQQQQVVHPSEGVHMVHATASALEAMKRSGFGPTAVVNPTSHHHHHPPQIMSPPPLKVLPQEKIELPWAKKEPLSPSDRRDPNAGRILMSKAKFEQLNHPDVMPMHPPLVHHGGRDGSNPPPPIPPKSANAKAFGVALSQNQNEHSNVPTSKSQRSSFPTSSVPNVTNLASNYGQSPPAVGPKPKFGTFGVTHSFDEALARKAVDNVQPIKPVGRLPVRQEPPPASRRPQPEYQQIPGSAFARKVSASEPQSRISSDHEDEAVTRKVSIDKGDIQTPVVARVMGAAQQQRAAIAGNRMSSLQNEEQASRLTNARSNIRNILNQFSQSQQSNDDSSDNNCSPPILKGNLQLSIPNPLAKSLSGNTLMSSGQHGDGGSSGYRPTSLVVGAEELSLHSSHSPSIKPYNSTNNNTSSVSPLSPNPLPTSTSVSPQPTTTTMKGTPIPSPVHHHHHHTTAPTTTRGSSEENTLQSQKQQHRALIPKQRSLSEFPKIATKPNMGILTIKTDLESLAKPKFNQHHPQQSTSSNKTSFKNNQQQSAVPSKALPVQKQSSFPQQQQLLQQMEEQASPKVLKSYPTSDSLQRTSSGSSIFNRAQSLFLSAQDGMPPSVKSRPKPPSLPKMHGMFPKQFEASMSPDSAKKKQKEVEDYFKQLTQQEHISPKKGRGNPNTNKSAHIRKSASQGKLLSRQRSLSDGEEDVDQIFESLFKASGETSNRRQFNFQQQQNGVPPLPTMRPQLPPLLPTTTFPSVAPVVTTPPISGGISGTSSLAANSQIQQKSQIMQQSSSSSTSSFKSTTSSTTSSVGGGAGLNKFKQMDQQAKANSGGAAPMFKLSQGLKTSANSAKDILLYWCQCRTRDYENVKIENFSSSWSDGLAFCALIHHFYPDAFDYKSLDPKNRRFNFDLAFRVADEKAGIYPLLDTEDMIVMGRRPDWKCVFTYVQSMYRSLKDLA</sequence>
<feature type="compositionally biased region" description="Polar residues" evidence="4">
    <location>
        <begin position="8"/>
        <end position="31"/>
    </location>
</feature>
<feature type="region of interest" description="Disordered" evidence="4">
    <location>
        <begin position="1368"/>
        <end position="1429"/>
    </location>
</feature>
<feature type="region of interest" description="Disordered" evidence="4">
    <location>
        <begin position="493"/>
        <end position="565"/>
    </location>
</feature>
<evidence type="ECO:0000256" key="3">
    <source>
        <dbReference type="ARBA" id="ARBA00061655"/>
    </source>
</evidence>
<gene>
    <name evidence="6" type="ORF">Fcan01_12210</name>
</gene>
<evidence type="ECO:0000313" key="7">
    <source>
        <dbReference type="Proteomes" id="UP000198287"/>
    </source>
</evidence>
<feature type="compositionally biased region" description="Polar residues" evidence="4">
    <location>
        <begin position="1925"/>
        <end position="1950"/>
    </location>
</feature>
<dbReference type="STRING" id="158441.A0A226E3T5"/>
<feature type="compositionally biased region" description="Low complexity" evidence="4">
    <location>
        <begin position="1780"/>
        <end position="1797"/>
    </location>
</feature>
<evidence type="ECO:0000259" key="5">
    <source>
        <dbReference type="PROSITE" id="PS50021"/>
    </source>
</evidence>
<feature type="region of interest" description="Disordered" evidence="4">
    <location>
        <begin position="72"/>
        <end position="181"/>
    </location>
</feature>
<dbReference type="PANTHER" id="PTHR23167:SF88">
    <property type="entry name" value="CALPONIN-HOMOLOGY (CH) DOMAIN-CONTAINING PROTEIN"/>
    <property type="match status" value="1"/>
</dbReference>
<feature type="region of interest" description="Disordered" evidence="4">
    <location>
        <begin position="1654"/>
        <end position="1745"/>
    </location>
</feature>
<evidence type="ECO:0000256" key="4">
    <source>
        <dbReference type="SAM" id="MobiDB-lite"/>
    </source>
</evidence>
<feature type="compositionally biased region" description="Basic residues" evidence="4">
    <location>
        <begin position="953"/>
        <end position="967"/>
    </location>
</feature>
<evidence type="ECO:0000256" key="1">
    <source>
        <dbReference type="ARBA" id="ARBA00022553"/>
    </source>
</evidence>
<feature type="compositionally biased region" description="Low complexity" evidence="4">
    <location>
        <begin position="1072"/>
        <end position="1090"/>
    </location>
</feature>
<dbReference type="InterPro" id="IPR050540">
    <property type="entry name" value="F-actin_Monoox_Mical"/>
</dbReference>
<name>A0A226E3T5_FOLCA</name>
<dbReference type="SUPFAM" id="SSF47576">
    <property type="entry name" value="Calponin-homology domain, CH-domain"/>
    <property type="match status" value="1"/>
</dbReference>
<feature type="compositionally biased region" description="Low complexity" evidence="4">
    <location>
        <begin position="1665"/>
        <end position="1696"/>
    </location>
</feature>
<feature type="region of interest" description="Disordered" evidence="4">
    <location>
        <begin position="615"/>
        <end position="639"/>
    </location>
</feature>
<dbReference type="InterPro" id="IPR001715">
    <property type="entry name" value="CH_dom"/>
</dbReference>
<dbReference type="PANTHER" id="PTHR23167">
    <property type="entry name" value="CALPONIN HOMOLOGY DOMAIN-CONTAINING PROTEIN DDB_G0272472-RELATED"/>
    <property type="match status" value="1"/>
</dbReference>
<feature type="region of interest" description="Disordered" evidence="4">
    <location>
        <begin position="875"/>
        <end position="1003"/>
    </location>
</feature>
<dbReference type="FunFam" id="1.10.418.10:FF:000009">
    <property type="entry name" value="smoothelin isoform X2"/>
    <property type="match status" value="1"/>
</dbReference>
<protein>
    <submittedName>
        <fullName evidence="6">Smoothelin</fullName>
    </submittedName>
</protein>
<dbReference type="CDD" id="cd21200">
    <property type="entry name" value="CH_SMTN-like"/>
    <property type="match status" value="1"/>
</dbReference>
<feature type="compositionally biased region" description="Low complexity" evidence="4">
    <location>
        <begin position="1807"/>
        <end position="1825"/>
    </location>
</feature>
<feature type="compositionally biased region" description="Low complexity" evidence="4">
    <location>
        <begin position="753"/>
        <end position="765"/>
    </location>
</feature>
<proteinExistence type="inferred from homology"/>
<feature type="region of interest" description="Disordered" evidence="4">
    <location>
        <begin position="1774"/>
        <end position="1883"/>
    </location>
</feature>
<feature type="compositionally biased region" description="Basic residues" evidence="4">
    <location>
        <begin position="454"/>
        <end position="469"/>
    </location>
</feature>
<dbReference type="PROSITE" id="PS50021">
    <property type="entry name" value="CH"/>
    <property type="match status" value="1"/>
</dbReference>
<feature type="compositionally biased region" description="Polar residues" evidence="4">
    <location>
        <begin position="1834"/>
        <end position="1858"/>
    </location>
</feature>
<feature type="compositionally biased region" description="Polar residues" evidence="4">
    <location>
        <begin position="348"/>
        <end position="359"/>
    </location>
</feature>
<feature type="compositionally biased region" description="Low complexity" evidence="4">
    <location>
        <begin position="1586"/>
        <end position="1598"/>
    </location>
</feature>
<feature type="compositionally biased region" description="Polar residues" evidence="4">
    <location>
        <begin position="520"/>
        <end position="553"/>
    </location>
</feature>
<feature type="region of interest" description="Disordered" evidence="4">
    <location>
        <begin position="1912"/>
        <end position="1955"/>
    </location>
</feature>
<dbReference type="OMA" id="VHMVHAT"/>
<feature type="region of interest" description="Disordered" evidence="4">
    <location>
        <begin position="681"/>
        <end position="842"/>
    </location>
</feature>
<keyword evidence="7" id="KW-1185">Reference proteome</keyword>
<feature type="region of interest" description="Disordered" evidence="4">
    <location>
        <begin position="430"/>
        <end position="478"/>
    </location>
</feature>
<comment type="caution">
    <text evidence="6">The sequence shown here is derived from an EMBL/GenBank/DDBJ whole genome shotgun (WGS) entry which is preliminary data.</text>
</comment>
<feature type="compositionally biased region" description="Basic and acidic residues" evidence="4">
    <location>
        <begin position="494"/>
        <end position="512"/>
    </location>
</feature>
<feature type="compositionally biased region" description="Low complexity" evidence="4">
    <location>
        <begin position="81"/>
        <end position="129"/>
    </location>
</feature>
<evidence type="ECO:0000256" key="2">
    <source>
        <dbReference type="ARBA" id="ARBA00023054"/>
    </source>
</evidence>
<feature type="compositionally biased region" description="Low complexity" evidence="4">
    <location>
        <begin position="889"/>
        <end position="907"/>
    </location>
</feature>
<feature type="compositionally biased region" description="Polar residues" evidence="4">
    <location>
        <begin position="1398"/>
        <end position="1429"/>
    </location>
</feature>
<organism evidence="6 7">
    <name type="scientific">Folsomia candida</name>
    <name type="common">Springtail</name>
    <dbReference type="NCBI Taxonomy" id="158441"/>
    <lineage>
        <taxon>Eukaryota</taxon>
        <taxon>Metazoa</taxon>
        <taxon>Ecdysozoa</taxon>
        <taxon>Arthropoda</taxon>
        <taxon>Hexapoda</taxon>
        <taxon>Collembola</taxon>
        <taxon>Entomobryomorpha</taxon>
        <taxon>Isotomoidea</taxon>
        <taxon>Isotomidae</taxon>
        <taxon>Proisotominae</taxon>
        <taxon>Folsomia</taxon>
    </lineage>
</organism>
<feature type="compositionally biased region" description="Low complexity" evidence="4">
    <location>
        <begin position="808"/>
        <end position="833"/>
    </location>
</feature>
<feature type="region of interest" description="Disordered" evidence="4">
    <location>
        <begin position="2023"/>
        <end position="2068"/>
    </location>
</feature>
<dbReference type="InterPro" id="IPR036872">
    <property type="entry name" value="CH_dom_sf"/>
</dbReference>
<feature type="compositionally biased region" description="Gly residues" evidence="4">
    <location>
        <begin position="627"/>
        <end position="638"/>
    </location>
</feature>
<feature type="region of interest" description="Disordered" evidence="4">
    <location>
        <begin position="1619"/>
        <end position="1642"/>
    </location>
</feature>
<feature type="compositionally biased region" description="Gly residues" evidence="4">
    <location>
        <begin position="878"/>
        <end position="888"/>
    </location>
</feature>
<dbReference type="SMART" id="SM00033">
    <property type="entry name" value="CH"/>
    <property type="match status" value="1"/>
</dbReference>
<feature type="region of interest" description="Disordered" evidence="4">
    <location>
        <begin position="1072"/>
        <end position="1097"/>
    </location>
</feature>
<keyword evidence="1" id="KW-0597">Phosphoprotein</keyword>
<feature type="region of interest" description="Disordered" evidence="4">
    <location>
        <begin position="1"/>
        <end position="40"/>
    </location>
</feature>
<feature type="compositionally biased region" description="Polar residues" evidence="4">
    <location>
        <begin position="1150"/>
        <end position="1167"/>
    </location>
</feature>
<feature type="compositionally biased region" description="Acidic residues" evidence="4">
    <location>
        <begin position="987"/>
        <end position="998"/>
    </location>
</feature>
<dbReference type="EMBL" id="LNIX01000006">
    <property type="protein sequence ID" value="OXA52405.1"/>
    <property type="molecule type" value="Genomic_DNA"/>
</dbReference>
<comment type="similarity">
    <text evidence="3">Belongs to the smoothelin family.</text>
</comment>
<feature type="region of interest" description="Disordered" evidence="4">
    <location>
        <begin position="1146"/>
        <end position="1238"/>
    </location>
</feature>
<reference evidence="6 7" key="1">
    <citation type="submission" date="2015-12" db="EMBL/GenBank/DDBJ databases">
        <title>The genome of Folsomia candida.</title>
        <authorList>
            <person name="Faddeeva A."/>
            <person name="Derks M.F."/>
            <person name="Anvar Y."/>
            <person name="Smit S."/>
            <person name="Van Straalen N."/>
            <person name="Roelofs D."/>
        </authorList>
    </citation>
    <scope>NUCLEOTIDE SEQUENCE [LARGE SCALE GENOMIC DNA]</scope>
    <source>
        <strain evidence="6 7">VU population</strain>
        <tissue evidence="6">Whole body</tissue>
    </source>
</reference>
<accession>A0A226E3T5</accession>
<dbReference type="Gene3D" id="1.10.418.10">
    <property type="entry name" value="Calponin-like domain"/>
    <property type="match status" value="1"/>
</dbReference>